<organism evidence="2 3">
    <name type="scientific">Plectosphaerella plurivora</name>
    <dbReference type="NCBI Taxonomy" id="936078"/>
    <lineage>
        <taxon>Eukaryota</taxon>
        <taxon>Fungi</taxon>
        <taxon>Dikarya</taxon>
        <taxon>Ascomycota</taxon>
        <taxon>Pezizomycotina</taxon>
        <taxon>Sordariomycetes</taxon>
        <taxon>Hypocreomycetidae</taxon>
        <taxon>Glomerellales</taxon>
        <taxon>Plectosphaerellaceae</taxon>
        <taxon>Plectosphaerella</taxon>
    </lineage>
</organism>
<gene>
    <name evidence="2" type="ORF">F5X68DRAFT_278047</name>
</gene>
<proteinExistence type="predicted"/>
<feature type="domain" description="DUF7708" evidence="1">
    <location>
        <begin position="172"/>
        <end position="295"/>
    </location>
</feature>
<name>A0A9P9A5U2_9PEZI</name>
<sequence>MQNHLPTQTEEIDRDAERQLYLSSRRPPRNDAAVFVENHVTLGSQPSLAVFSRRVDSFVPVEEAKRHDQKATSMWEEANGEINDLFDLMVQVQAKYTGPVPATTAMVSSKASKPPKGLLDCTWNDVMAEVQVSANSWKKRPSRDSRIIGFIDKVGQNSKALEAWIGLLPAGDYGSSICGVFKLALNAASQYDKIQTTVLETLSEIPGIMDTATRYVQIYYKMTNQILEQRTYELFRAILKTLRLVMQFFLDGKRKKILGPLFKQESYGSELSSSVDDIKKCVERVNTEADICNRRQTAAIGPILLEMRTETSQNNELQNQTLAHVYHGVIDDDEDLLGLSLRQSQREEMETRKAAVERLRGILQYDPEAISRDILRVIRDGHQLSYRAKSRGSALVNNSMFKEFMTVAASASLLVNGREDTAAADGISPLSMVVAEVLSSIGGSGAQVFPLSHFCDSRRPGRLLRSDGKMPEYAPLADMAASLVGQLLGLMEGRGIQPEVPSIVGEHQWGALGKLKIKTLIKTLGALVKQLPPDSIVICAIDDVGEYETGALSAKLQDVMRLLTRLTEGDTGSVVFKLLVTCRNRALDVGRFFGRTLEMEEGIEEDTSADWTLSRAGEWEVR</sequence>
<reference evidence="2" key="1">
    <citation type="journal article" date="2021" name="Nat. Commun.">
        <title>Genetic determinants of endophytism in the Arabidopsis root mycobiome.</title>
        <authorList>
            <person name="Mesny F."/>
            <person name="Miyauchi S."/>
            <person name="Thiergart T."/>
            <person name="Pickel B."/>
            <person name="Atanasova L."/>
            <person name="Karlsson M."/>
            <person name="Huettel B."/>
            <person name="Barry K.W."/>
            <person name="Haridas S."/>
            <person name="Chen C."/>
            <person name="Bauer D."/>
            <person name="Andreopoulos W."/>
            <person name="Pangilinan J."/>
            <person name="LaButti K."/>
            <person name="Riley R."/>
            <person name="Lipzen A."/>
            <person name="Clum A."/>
            <person name="Drula E."/>
            <person name="Henrissat B."/>
            <person name="Kohler A."/>
            <person name="Grigoriev I.V."/>
            <person name="Martin F.M."/>
            <person name="Hacquard S."/>
        </authorList>
    </citation>
    <scope>NUCLEOTIDE SEQUENCE</scope>
    <source>
        <strain evidence="2">MPI-SDFR-AT-0117</strain>
    </source>
</reference>
<evidence type="ECO:0000313" key="3">
    <source>
        <dbReference type="Proteomes" id="UP000770015"/>
    </source>
</evidence>
<keyword evidence="3" id="KW-1185">Reference proteome</keyword>
<accession>A0A9P9A5U2</accession>
<dbReference type="AlphaFoldDB" id="A0A9P9A5U2"/>
<evidence type="ECO:0000313" key="2">
    <source>
        <dbReference type="EMBL" id="KAH6677900.1"/>
    </source>
</evidence>
<dbReference type="PANTHER" id="PTHR40619:SF3">
    <property type="entry name" value="FUNGAL STAND N-TERMINAL GOODBYE DOMAIN-CONTAINING PROTEIN"/>
    <property type="match status" value="1"/>
</dbReference>
<dbReference type="PANTHER" id="PTHR40619">
    <property type="entry name" value="FUNGAL STAND N-TERMINAL GOODBYE DOMAIN-CONTAINING PROTEIN"/>
    <property type="match status" value="1"/>
</dbReference>
<dbReference type="OrthoDB" id="5419927at2759"/>
<dbReference type="InterPro" id="IPR056125">
    <property type="entry name" value="DUF7708"/>
</dbReference>
<dbReference type="Pfam" id="PF24809">
    <property type="entry name" value="DUF7708"/>
    <property type="match status" value="1"/>
</dbReference>
<comment type="caution">
    <text evidence="2">The sequence shown here is derived from an EMBL/GenBank/DDBJ whole genome shotgun (WGS) entry which is preliminary data.</text>
</comment>
<dbReference type="Proteomes" id="UP000770015">
    <property type="component" value="Unassembled WGS sequence"/>
</dbReference>
<dbReference type="EMBL" id="JAGSXJ010000022">
    <property type="protein sequence ID" value="KAH6677900.1"/>
    <property type="molecule type" value="Genomic_DNA"/>
</dbReference>
<protein>
    <recommendedName>
        <fullName evidence="1">DUF7708 domain-containing protein</fullName>
    </recommendedName>
</protein>
<evidence type="ECO:0000259" key="1">
    <source>
        <dbReference type="Pfam" id="PF24809"/>
    </source>
</evidence>